<evidence type="ECO:0000313" key="11">
    <source>
        <dbReference type="Proteomes" id="UP000590412"/>
    </source>
</evidence>
<dbReference type="SMART" id="SM01382">
    <property type="entry name" value="Ribosomal_L2_C"/>
    <property type="match status" value="1"/>
</dbReference>
<dbReference type="InterPro" id="IPR002171">
    <property type="entry name" value="Ribosomal_uL2"/>
</dbReference>
<dbReference type="GO" id="GO:0005762">
    <property type="term" value="C:mitochondrial large ribosomal subunit"/>
    <property type="evidence" value="ECO:0007669"/>
    <property type="project" value="EnsemblFungi"/>
</dbReference>
<organism evidence="10 11">
    <name type="scientific">Candida parapsilosis</name>
    <name type="common">Yeast</name>
    <dbReference type="NCBI Taxonomy" id="5480"/>
    <lineage>
        <taxon>Eukaryota</taxon>
        <taxon>Fungi</taxon>
        <taxon>Dikarya</taxon>
        <taxon>Ascomycota</taxon>
        <taxon>Saccharomycotina</taxon>
        <taxon>Pichiomycetes</taxon>
        <taxon>Debaryomycetaceae</taxon>
        <taxon>Candida/Lodderomyces clade</taxon>
        <taxon>Candida</taxon>
    </lineage>
</organism>
<dbReference type="Gene3D" id="2.30.30.30">
    <property type="match status" value="1"/>
</dbReference>
<feature type="region of interest" description="Disordered" evidence="7">
    <location>
        <begin position="39"/>
        <end position="58"/>
    </location>
</feature>
<dbReference type="GO" id="GO:0003723">
    <property type="term" value="F:RNA binding"/>
    <property type="evidence" value="ECO:0007669"/>
    <property type="project" value="InterPro"/>
</dbReference>
<accession>A0A8X7NKV3</accession>
<dbReference type="EMBL" id="JABWAB010000006">
    <property type="protein sequence ID" value="KAF6048968.1"/>
    <property type="molecule type" value="Genomic_DNA"/>
</dbReference>
<dbReference type="Pfam" id="PF00181">
    <property type="entry name" value="Ribosomal_L2_N"/>
    <property type="match status" value="1"/>
</dbReference>
<feature type="domain" description="Large ribosomal subunit protein uL2 C-terminal" evidence="8">
    <location>
        <begin position="232"/>
        <end position="362"/>
    </location>
</feature>
<dbReference type="GO" id="GO:0003735">
    <property type="term" value="F:structural constituent of ribosome"/>
    <property type="evidence" value="ECO:0007669"/>
    <property type="project" value="EnsemblFungi"/>
</dbReference>
<dbReference type="InterPro" id="IPR014726">
    <property type="entry name" value="Ribosomal_uL2_dom3"/>
</dbReference>
<dbReference type="InterPro" id="IPR022671">
    <property type="entry name" value="Ribosomal_uL2_CS"/>
</dbReference>
<evidence type="ECO:0000259" key="9">
    <source>
        <dbReference type="SMART" id="SM01383"/>
    </source>
</evidence>
<dbReference type="SMART" id="SM01383">
    <property type="entry name" value="Ribosomal_L2"/>
    <property type="match status" value="1"/>
</dbReference>
<evidence type="ECO:0000256" key="7">
    <source>
        <dbReference type="SAM" id="MobiDB-lite"/>
    </source>
</evidence>
<evidence type="ECO:0000256" key="1">
    <source>
        <dbReference type="ARBA" id="ARBA00004173"/>
    </source>
</evidence>
<dbReference type="InterPro" id="IPR008991">
    <property type="entry name" value="Translation_prot_SH3-like_sf"/>
</dbReference>
<dbReference type="FunFam" id="2.30.30.30:FF:000001">
    <property type="entry name" value="50S ribosomal protein L2"/>
    <property type="match status" value="1"/>
</dbReference>
<evidence type="ECO:0000259" key="8">
    <source>
        <dbReference type="SMART" id="SM01382"/>
    </source>
</evidence>
<comment type="caution">
    <text evidence="10">The sequence shown here is derived from an EMBL/GenBank/DDBJ whole genome shotgun (WGS) entry which is preliminary data.</text>
</comment>
<dbReference type="PANTHER" id="PTHR13691">
    <property type="entry name" value="RIBOSOMAL PROTEIN L2"/>
    <property type="match status" value="1"/>
</dbReference>
<evidence type="ECO:0000256" key="5">
    <source>
        <dbReference type="ARBA" id="ARBA00023274"/>
    </source>
</evidence>
<dbReference type="Pfam" id="PF03947">
    <property type="entry name" value="Ribosomal_L2_C"/>
    <property type="match status" value="1"/>
</dbReference>
<keyword evidence="5" id="KW-0687">Ribonucleoprotein</keyword>
<name>A0A8X7NKV3_CANPA</name>
<keyword evidence="3 10" id="KW-0689">Ribosomal protein</keyword>
<dbReference type="Proteomes" id="UP000590412">
    <property type="component" value="Unassembled WGS sequence"/>
</dbReference>
<dbReference type="InterPro" id="IPR012340">
    <property type="entry name" value="NA-bd_OB-fold"/>
</dbReference>
<dbReference type="OrthoDB" id="268576at2759"/>
<feature type="domain" description="Large ribosomal subunit protein uL2 RNA-binding" evidence="9">
    <location>
        <begin position="125"/>
        <end position="201"/>
    </location>
</feature>
<dbReference type="InterPro" id="IPR014722">
    <property type="entry name" value="Rib_uL2_dom2"/>
</dbReference>
<dbReference type="AlphaFoldDB" id="A0A8X7NKV3"/>
<dbReference type="SUPFAM" id="SSF50249">
    <property type="entry name" value="Nucleic acid-binding proteins"/>
    <property type="match status" value="1"/>
</dbReference>
<dbReference type="PROSITE" id="PS00467">
    <property type="entry name" value="RIBOSOMAL_L2"/>
    <property type="match status" value="1"/>
</dbReference>
<dbReference type="PANTHER" id="PTHR13691:SF5">
    <property type="entry name" value="LARGE RIBOSOMAL SUBUNIT PROTEIN UL2M"/>
    <property type="match status" value="1"/>
</dbReference>
<dbReference type="NCBIfam" id="TIGR01171">
    <property type="entry name" value="rplB_bact"/>
    <property type="match status" value="1"/>
</dbReference>
<feature type="compositionally biased region" description="Low complexity" evidence="7">
    <location>
        <begin position="41"/>
        <end position="53"/>
    </location>
</feature>
<dbReference type="InterPro" id="IPR022669">
    <property type="entry name" value="Ribosomal_uL2_C"/>
</dbReference>
<proteinExistence type="inferred from homology"/>
<comment type="subcellular location">
    <subcellularLocation>
        <location evidence="1">Mitochondrion</location>
    </subcellularLocation>
</comment>
<evidence type="ECO:0000256" key="2">
    <source>
        <dbReference type="ARBA" id="ARBA00005636"/>
    </source>
</evidence>
<dbReference type="Gene3D" id="2.40.50.140">
    <property type="entry name" value="Nucleic acid-binding proteins"/>
    <property type="match status" value="1"/>
</dbReference>
<dbReference type="FunFam" id="2.40.50.140:FF:000128">
    <property type="entry name" value="50S ribosomal protein L2"/>
    <property type="match status" value="1"/>
</dbReference>
<feature type="region of interest" description="Disordered" evidence="7">
    <location>
        <begin position="333"/>
        <end position="357"/>
    </location>
</feature>
<protein>
    <recommendedName>
        <fullName evidence="6">Large ribosomal subunit protein uL2m</fullName>
    </recommendedName>
</protein>
<dbReference type="InterPro" id="IPR022666">
    <property type="entry name" value="Ribosomal_uL2_RNA-bd_dom"/>
</dbReference>
<evidence type="ECO:0000313" key="10">
    <source>
        <dbReference type="EMBL" id="KAF6048968.1"/>
    </source>
</evidence>
<comment type="similarity">
    <text evidence="2">Belongs to the universal ribosomal protein uL2 family.</text>
</comment>
<dbReference type="InterPro" id="IPR005880">
    <property type="entry name" value="Ribosomal_uL2_bac/org-type"/>
</dbReference>
<keyword evidence="4" id="KW-0496">Mitochondrion</keyword>
<reference evidence="10" key="1">
    <citation type="submission" date="2020-03" db="EMBL/GenBank/DDBJ databases">
        <title>FDA dAtabase for Regulatory Grade micrObial Sequences (FDA-ARGOS): Supporting development and validation of Infectious Disease Dx tests.</title>
        <authorList>
            <person name="Campos J."/>
            <person name="Goldberg B."/>
            <person name="Tallon L."/>
            <person name="Sadzewicz L."/>
            <person name="Vavikolanu K."/>
            <person name="Mehta A."/>
            <person name="Aluvathingal J."/>
            <person name="Nadendla S."/>
            <person name="Nandy P."/>
            <person name="Geyer C."/>
            <person name="Yan Y."/>
            <person name="Sichtig H."/>
        </authorList>
    </citation>
    <scope>NUCLEOTIDE SEQUENCE [LARGE SCALE GENOMIC DNA]</scope>
    <source>
        <strain evidence="10">FDAARGOS_652</strain>
    </source>
</reference>
<dbReference type="SUPFAM" id="SSF50104">
    <property type="entry name" value="Translation proteins SH3-like domain"/>
    <property type="match status" value="1"/>
</dbReference>
<dbReference type="Gene3D" id="4.10.950.10">
    <property type="entry name" value="Ribosomal protein L2, domain 3"/>
    <property type="match status" value="1"/>
</dbReference>
<evidence type="ECO:0000256" key="3">
    <source>
        <dbReference type="ARBA" id="ARBA00022980"/>
    </source>
</evidence>
<evidence type="ECO:0000256" key="4">
    <source>
        <dbReference type="ARBA" id="ARBA00023128"/>
    </source>
</evidence>
<dbReference type="GO" id="GO:0016740">
    <property type="term" value="F:transferase activity"/>
    <property type="evidence" value="ECO:0007669"/>
    <property type="project" value="InterPro"/>
</dbReference>
<sequence length="387" mass="43723">MIPRLSQALVSSRIRLSSEFITKCRVTTHFTPHTYFKRFNSSSSSSSSSSSPSQDQQLTDLEAQDIKYRKQRELSLRLVKIKNYGDYFPPHTHPGSTHYKKPVHDHLHKGRPVKELTAPKKKTAGRNNKGQITIRGRGGGHKQRVRLLDFHRWESGKNKVVRIEYDPNRSGHIALLENVTTGNLSYILAPQGLRSGDVVESFRQGIPQDFIEEMKRTNNGEIDDALLSARILQRGNCLPLKMLPVGSIIHNIALHPGQRAQLVRSAGTFGKILSKHPEKSRAIIKLSSGEHRFVHLDCHATLGVVSNKEHQLISWGKAGRARHRGRRPITRGVAMNANDHPHGGGRGKSKSNKFSQSKWGLKKFQKTRLRANPNVIRNRKGRMVRHK</sequence>
<evidence type="ECO:0000256" key="6">
    <source>
        <dbReference type="ARBA" id="ARBA00069872"/>
    </source>
</evidence>
<dbReference type="GO" id="GO:0032543">
    <property type="term" value="P:mitochondrial translation"/>
    <property type="evidence" value="ECO:0007669"/>
    <property type="project" value="EnsemblFungi"/>
</dbReference>
<gene>
    <name evidence="10" type="ORF">FOB60_004351</name>
</gene>